<sequence length="372" mass="40180">MSTAAHETEALLDLGEPIDLPRTLGVLQRGVGDPSIRLDPGSAAMEGGPGGTPGAGAWLCQRVYAADGRQLGQASMRFDQLGPSSVRVRVAATGMEAVTDSGATADAEAVTDAAAVTDAEAVAQVLVRRAEQMLGSQDSWQDLELLLDALGDETSAALARVRRRHPGVRLPATGALFDQLVTATLEQKVTHDQARTGWRQLLRSHGEEPPSSSRVPAPEWMRLPLTGAQLRAVPSWEWHRLWVQPALSKTIQRVAERATRIHQLSAETGLETESVAELGQRLRSIPGIGEWTVAEALQRSHGAQDLPAVGDYHLSSFVGAALTGRRTDDGGMLRLLAPYAPHRQRIIRLLKLSGFHHQRYGPKLTPADHRSR</sequence>
<organism evidence="3 4">
    <name type="scientific">Nesterenkonia lutea</name>
    <dbReference type="NCBI Taxonomy" id="272919"/>
    <lineage>
        <taxon>Bacteria</taxon>
        <taxon>Bacillati</taxon>
        <taxon>Actinomycetota</taxon>
        <taxon>Actinomycetes</taxon>
        <taxon>Micrococcales</taxon>
        <taxon>Micrococcaceae</taxon>
        <taxon>Nesterenkonia</taxon>
    </lineage>
</organism>
<dbReference type="EMBL" id="JADBED010000001">
    <property type="protein sequence ID" value="MBE1523004.1"/>
    <property type="molecule type" value="Genomic_DNA"/>
</dbReference>
<keyword evidence="2" id="KW-0234">DNA repair</keyword>
<protein>
    <submittedName>
        <fullName evidence="3">3-methyladenine DNA glycosylase/8-oxoguanine DNA glycosylase</fullName>
    </submittedName>
</protein>
<gene>
    <name evidence="3" type="ORF">H4W27_000122</name>
</gene>
<dbReference type="PANTHER" id="PTHR43003:SF6">
    <property type="entry name" value="DNA GLYCOSYLASE"/>
    <property type="match status" value="1"/>
</dbReference>
<dbReference type="Proteomes" id="UP000643525">
    <property type="component" value="Unassembled WGS sequence"/>
</dbReference>
<dbReference type="Gene3D" id="1.10.340.30">
    <property type="entry name" value="Hypothetical protein, domain 2"/>
    <property type="match status" value="1"/>
</dbReference>
<evidence type="ECO:0000313" key="4">
    <source>
        <dbReference type="Proteomes" id="UP000643525"/>
    </source>
</evidence>
<dbReference type="InterPro" id="IPR051912">
    <property type="entry name" value="Alkylbase_DNA_Glycosylase/TA"/>
</dbReference>
<reference evidence="3 4" key="1">
    <citation type="submission" date="2020-10" db="EMBL/GenBank/DDBJ databases">
        <title>Sequencing the genomes of 1000 actinobacteria strains.</title>
        <authorList>
            <person name="Klenk H.-P."/>
        </authorList>
    </citation>
    <scope>NUCLEOTIDE SEQUENCE [LARGE SCALE GENOMIC DNA]</scope>
    <source>
        <strain evidence="3 4">DSM 15666</strain>
    </source>
</reference>
<dbReference type="SUPFAM" id="SSF48150">
    <property type="entry name" value="DNA-glycosylase"/>
    <property type="match status" value="1"/>
</dbReference>
<accession>A0ABR9JAQ1</accession>
<evidence type="ECO:0000256" key="1">
    <source>
        <dbReference type="ARBA" id="ARBA00022763"/>
    </source>
</evidence>
<dbReference type="PANTHER" id="PTHR43003">
    <property type="entry name" value="DNA-3-METHYLADENINE GLYCOSYLASE"/>
    <property type="match status" value="1"/>
</dbReference>
<evidence type="ECO:0000256" key="2">
    <source>
        <dbReference type="ARBA" id="ARBA00023204"/>
    </source>
</evidence>
<keyword evidence="1" id="KW-0227">DNA damage</keyword>
<keyword evidence="4" id="KW-1185">Reference proteome</keyword>
<comment type="caution">
    <text evidence="3">The sequence shown here is derived from an EMBL/GenBank/DDBJ whole genome shotgun (WGS) entry which is preliminary data.</text>
</comment>
<name>A0ABR9JAQ1_9MICC</name>
<dbReference type="RefSeq" id="WP_192594222.1">
    <property type="nucleotide sequence ID" value="NZ_BAAALJ010000022.1"/>
</dbReference>
<proteinExistence type="predicted"/>
<dbReference type="InterPro" id="IPR011257">
    <property type="entry name" value="DNA_glycosylase"/>
</dbReference>
<evidence type="ECO:0000313" key="3">
    <source>
        <dbReference type="EMBL" id="MBE1523004.1"/>
    </source>
</evidence>